<dbReference type="Proteomes" id="UP000035680">
    <property type="component" value="Unassembled WGS sequence"/>
</dbReference>
<reference evidence="2" key="2">
    <citation type="submission" date="2015-08" db="UniProtKB">
        <authorList>
            <consortium name="WormBaseParasite"/>
        </authorList>
    </citation>
    <scope>IDENTIFICATION</scope>
</reference>
<dbReference type="AlphaFoldDB" id="A0A0K0FQG1"/>
<evidence type="ECO:0000313" key="2">
    <source>
        <dbReference type="WBParaSite" id="SVE_1165100.1"/>
    </source>
</evidence>
<sequence>MEEKFRIRQNVRMIEAARNQTKFEPPQIYAITEVKPPYVYLKVKGTKSRHLKRHMKNVYKVSWPPIEIIESYKIKTEITNNIL</sequence>
<organism evidence="1 2">
    <name type="scientific">Strongyloides venezuelensis</name>
    <name type="common">Threadworm</name>
    <dbReference type="NCBI Taxonomy" id="75913"/>
    <lineage>
        <taxon>Eukaryota</taxon>
        <taxon>Metazoa</taxon>
        <taxon>Ecdysozoa</taxon>
        <taxon>Nematoda</taxon>
        <taxon>Chromadorea</taxon>
        <taxon>Rhabditida</taxon>
        <taxon>Tylenchina</taxon>
        <taxon>Panagrolaimomorpha</taxon>
        <taxon>Strongyloidoidea</taxon>
        <taxon>Strongyloididae</taxon>
        <taxon>Strongyloides</taxon>
    </lineage>
</organism>
<reference evidence="1" key="1">
    <citation type="submission" date="2014-07" db="EMBL/GenBank/DDBJ databases">
        <authorList>
            <person name="Martin A.A"/>
            <person name="De Silva N."/>
        </authorList>
    </citation>
    <scope>NUCLEOTIDE SEQUENCE</scope>
</reference>
<name>A0A0K0FQG1_STRVS</name>
<proteinExistence type="predicted"/>
<protein>
    <submittedName>
        <fullName evidence="2">C2 domain-containing protein</fullName>
    </submittedName>
</protein>
<evidence type="ECO:0000313" key="1">
    <source>
        <dbReference type="Proteomes" id="UP000035680"/>
    </source>
</evidence>
<dbReference type="WBParaSite" id="SVE_1165100.1">
    <property type="protein sequence ID" value="SVE_1165100.1"/>
    <property type="gene ID" value="SVE_1165100"/>
</dbReference>
<accession>A0A0K0FQG1</accession>
<keyword evidence="1" id="KW-1185">Reference proteome</keyword>